<gene>
    <name evidence="2" type="ORF">GSI_03941</name>
</gene>
<feature type="compositionally biased region" description="Polar residues" evidence="1">
    <location>
        <begin position="319"/>
        <end position="341"/>
    </location>
</feature>
<dbReference type="Proteomes" id="UP000230002">
    <property type="component" value="Unassembled WGS sequence"/>
</dbReference>
<proteinExistence type="predicted"/>
<dbReference type="OrthoDB" id="2757189at2759"/>
<dbReference type="AlphaFoldDB" id="A0A2G8SKF2"/>
<feature type="compositionally biased region" description="Basic and acidic residues" evidence="1">
    <location>
        <begin position="348"/>
        <end position="374"/>
    </location>
</feature>
<evidence type="ECO:0000256" key="1">
    <source>
        <dbReference type="SAM" id="MobiDB-lite"/>
    </source>
</evidence>
<feature type="region of interest" description="Disordered" evidence="1">
    <location>
        <begin position="26"/>
        <end position="207"/>
    </location>
</feature>
<feature type="region of interest" description="Disordered" evidence="1">
    <location>
        <begin position="222"/>
        <end position="429"/>
    </location>
</feature>
<accession>A0A2G8SKF2</accession>
<keyword evidence="3" id="KW-1185">Reference proteome</keyword>
<comment type="caution">
    <text evidence="2">The sequence shown here is derived from an EMBL/GenBank/DDBJ whole genome shotgun (WGS) entry which is preliminary data.</text>
</comment>
<organism evidence="2 3">
    <name type="scientific">Ganoderma sinense ZZ0214-1</name>
    <dbReference type="NCBI Taxonomy" id="1077348"/>
    <lineage>
        <taxon>Eukaryota</taxon>
        <taxon>Fungi</taxon>
        <taxon>Dikarya</taxon>
        <taxon>Basidiomycota</taxon>
        <taxon>Agaricomycotina</taxon>
        <taxon>Agaricomycetes</taxon>
        <taxon>Polyporales</taxon>
        <taxon>Polyporaceae</taxon>
        <taxon>Ganoderma</taxon>
    </lineage>
</organism>
<feature type="compositionally biased region" description="Polar residues" evidence="1">
    <location>
        <begin position="381"/>
        <end position="394"/>
    </location>
</feature>
<sequence length="587" mass="65374">MTRSLSAVALERVRKFSDTILGAVVSNTTNRPQPAKDDSFFDYGSRSRKPRKSKEPNLKRSPSRRNICKDGIRPYLRINPSKSTNDLLVGGGKKKDDVEPPRSRFSANTEDPVEQAPRGRKTEKKGLAKAKIQPPQRPPRPADQDFLEDVYGELNVVGLAPPPAREVKEQLREERGRQENMGLAAADATTARPGEDMRHRGSTTETHEALARRVHDGRLHHKVQADDEVGPPVPPKDYTPAKMSSPFSTMPSRSRLRVGPGAALTRNLSTNSAPDGTVGVSRVVPMSSRPTTLDERRQPLNMDELTLALTGQMGAPRPTGSSPLYRSSSLGNTNTQASTRPLQHPHPRPLDGRGHRTARPDENEPRPGRAEYRPYKPSPLRTRQPSVVPLSSRTDAYLPEPRHKPRPSEMDLPRDVFSEDSEQSRTVRRRPEQVYATVYAPATARAPATVRARELKNPLPPSPVPSTRMTAKMHGTVRVKEVPRPIQMSMTITTPSPKFPDSYENDVVVIAPFSPATSLVSTVASIGDFHEEGLIQQLMTRTDDPRMNRRDTYTRGQLQLALGEMERVRPLSIHKKRSSKQPTGRWQ</sequence>
<feature type="compositionally biased region" description="Basic and acidic residues" evidence="1">
    <location>
        <begin position="93"/>
        <end position="102"/>
    </location>
</feature>
<reference evidence="2 3" key="1">
    <citation type="journal article" date="2015" name="Sci. Rep.">
        <title>Chromosome-level genome map provides insights into diverse defense mechanisms in the medicinal fungus Ganoderma sinense.</title>
        <authorList>
            <person name="Zhu Y."/>
            <person name="Xu J."/>
            <person name="Sun C."/>
            <person name="Zhou S."/>
            <person name="Xu H."/>
            <person name="Nelson D.R."/>
            <person name="Qian J."/>
            <person name="Song J."/>
            <person name="Luo H."/>
            <person name="Xiang L."/>
            <person name="Li Y."/>
            <person name="Xu Z."/>
            <person name="Ji A."/>
            <person name="Wang L."/>
            <person name="Lu S."/>
            <person name="Hayward A."/>
            <person name="Sun W."/>
            <person name="Li X."/>
            <person name="Schwartz D.C."/>
            <person name="Wang Y."/>
            <person name="Chen S."/>
        </authorList>
    </citation>
    <scope>NUCLEOTIDE SEQUENCE [LARGE SCALE GENOMIC DNA]</scope>
    <source>
        <strain evidence="2 3">ZZ0214-1</strain>
    </source>
</reference>
<feature type="compositionally biased region" description="Basic and acidic residues" evidence="1">
    <location>
        <begin position="400"/>
        <end position="429"/>
    </location>
</feature>
<dbReference type="EMBL" id="AYKW01000006">
    <property type="protein sequence ID" value="PIL34230.1"/>
    <property type="molecule type" value="Genomic_DNA"/>
</dbReference>
<protein>
    <submittedName>
        <fullName evidence="2">Uncharacterized protein</fullName>
    </submittedName>
</protein>
<name>A0A2G8SKF2_9APHY</name>
<feature type="compositionally biased region" description="Basic and acidic residues" evidence="1">
    <location>
        <begin position="165"/>
        <end position="178"/>
    </location>
</feature>
<evidence type="ECO:0000313" key="3">
    <source>
        <dbReference type="Proteomes" id="UP000230002"/>
    </source>
</evidence>
<evidence type="ECO:0000313" key="2">
    <source>
        <dbReference type="EMBL" id="PIL34230.1"/>
    </source>
</evidence>